<evidence type="ECO:0000313" key="2">
    <source>
        <dbReference type="EMBL" id="KOM57695.1"/>
    </source>
</evidence>
<name>A0A0L9VRJ4_PHAAN</name>
<dbReference type="Gramene" id="KOM57695">
    <property type="protein sequence ID" value="KOM57695"/>
    <property type="gene ID" value="LR48_Vigan11g072800"/>
</dbReference>
<gene>
    <name evidence="2" type="ORF">LR48_Vigan11g072800</name>
</gene>
<dbReference type="AlphaFoldDB" id="A0A0L9VRJ4"/>
<protein>
    <submittedName>
        <fullName evidence="2">Uncharacterized protein</fullName>
    </submittedName>
</protein>
<accession>A0A0L9VRJ4</accession>
<feature type="compositionally biased region" description="Low complexity" evidence="1">
    <location>
        <begin position="23"/>
        <end position="36"/>
    </location>
</feature>
<organism evidence="2 3">
    <name type="scientific">Phaseolus angularis</name>
    <name type="common">Azuki bean</name>
    <name type="synonym">Vigna angularis</name>
    <dbReference type="NCBI Taxonomy" id="3914"/>
    <lineage>
        <taxon>Eukaryota</taxon>
        <taxon>Viridiplantae</taxon>
        <taxon>Streptophyta</taxon>
        <taxon>Embryophyta</taxon>
        <taxon>Tracheophyta</taxon>
        <taxon>Spermatophyta</taxon>
        <taxon>Magnoliopsida</taxon>
        <taxon>eudicotyledons</taxon>
        <taxon>Gunneridae</taxon>
        <taxon>Pentapetalae</taxon>
        <taxon>rosids</taxon>
        <taxon>fabids</taxon>
        <taxon>Fabales</taxon>
        <taxon>Fabaceae</taxon>
        <taxon>Papilionoideae</taxon>
        <taxon>50 kb inversion clade</taxon>
        <taxon>NPAAA clade</taxon>
        <taxon>indigoferoid/millettioid clade</taxon>
        <taxon>Phaseoleae</taxon>
        <taxon>Vigna</taxon>
    </lineage>
</organism>
<reference evidence="3" key="1">
    <citation type="journal article" date="2015" name="Proc. Natl. Acad. Sci. U.S.A.">
        <title>Genome sequencing of adzuki bean (Vigna angularis) provides insight into high starch and low fat accumulation and domestication.</title>
        <authorList>
            <person name="Yang K."/>
            <person name="Tian Z."/>
            <person name="Chen C."/>
            <person name="Luo L."/>
            <person name="Zhao B."/>
            <person name="Wang Z."/>
            <person name="Yu L."/>
            <person name="Li Y."/>
            <person name="Sun Y."/>
            <person name="Li W."/>
            <person name="Chen Y."/>
            <person name="Li Y."/>
            <person name="Zhang Y."/>
            <person name="Ai D."/>
            <person name="Zhao J."/>
            <person name="Shang C."/>
            <person name="Ma Y."/>
            <person name="Wu B."/>
            <person name="Wang M."/>
            <person name="Gao L."/>
            <person name="Sun D."/>
            <person name="Zhang P."/>
            <person name="Guo F."/>
            <person name="Wang W."/>
            <person name="Li Y."/>
            <person name="Wang J."/>
            <person name="Varshney R.K."/>
            <person name="Wang J."/>
            <person name="Ling H.Q."/>
            <person name="Wan P."/>
        </authorList>
    </citation>
    <scope>NUCLEOTIDE SEQUENCE</scope>
    <source>
        <strain evidence="3">cv. Jingnong 6</strain>
    </source>
</reference>
<dbReference type="Proteomes" id="UP000053144">
    <property type="component" value="Chromosome 11"/>
</dbReference>
<feature type="region of interest" description="Disordered" evidence="1">
    <location>
        <begin position="15"/>
        <end position="60"/>
    </location>
</feature>
<proteinExistence type="predicted"/>
<dbReference type="EMBL" id="CM003381">
    <property type="protein sequence ID" value="KOM57695.1"/>
    <property type="molecule type" value="Genomic_DNA"/>
</dbReference>
<evidence type="ECO:0000256" key="1">
    <source>
        <dbReference type="SAM" id="MobiDB-lite"/>
    </source>
</evidence>
<sequence length="135" mass="14110">MTIIDVTSSLELLGRGDGGAADNGGRSSSPDSVSSSYLERSDGDGDSRPLSPGGINIDDVGPVPVDGLSIVRGDDWVSHDSTVLRELNVAASQLHLNAWASVQAFVAMCYALGITPTVPILLHYFDVRPLAKQGC</sequence>
<evidence type="ECO:0000313" key="3">
    <source>
        <dbReference type="Proteomes" id="UP000053144"/>
    </source>
</evidence>